<gene>
    <name evidence="1" type="ORF">DSO57_1032868</name>
</gene>
<protein>
    <submittedName>
        <fullName evidence="1">Uncharacterized protein</fullName>
    </submittedName>
</protein>
<dbReference type="EMBL" id="QTSX02001671">
    <property type="protein sequence ID" value="KAJ9079691.1"/>
    <property type="molecule type" value="Genomic_DNA"/>
</dbReference>
<comment type="caution">
    <text evidence="1">The sequence shown here is derived from an EMBL/GenBank/DDBJ whole genome shotgun (WGS) entry which is preliminary data.</text>
</comment>
<accession>A0ACC2TZC8</accession>
<keyword evidence="2" id="KW-1185">Reference proteome</keyword>
<evidence type="ECO:0000313" key="2">
    <source>
        <dbReference type="Proteomes" id="UP001165960"/>
    </source>
</evidence>
<sequence>MSDEEKRLFYFFQKAQHALIHGTWDENTKSVFTGLDGLTYAEEQQGSTPLETLTLDAYKNQQPIVPQELQPVSEKHPSNKPAESCLKKTVIAPTHETVSEKVFDISPSLVVGNSGVTLRSKPIRLASADLFDNAQESLYYQH</sequence>
<evidence type="ECO:0000313" key="1">
    <source>
        <dbReference type="EMBL" id="KAJ9079691.1"/>
    </source>
</evidence>
<organism evidence="1 2">
    <name type="scientific">Entomophthora muscae</name>
    <dbReference type="NCBI Taxonomy" id="34485"/>
    <lineage>
        <taxon>Eukaryota</taxon>
        <taxon>Fungi</taxon>
        <taxon>Fungi incertae sedis</taxon>
        <taxon>Zoopagomycota</taxon>
        <taxon>Entomophthoromycotina</taxon>
        <taxon>Entomophthoromycetes</taxon>
        <taxon>Entomophthorales</taxon>
        <taxon>Entomophthoraceae</taxon>
        <taxon>Entomophthora</taxon>
    </lineage>
</organism>
<proteinExistence type="predicted"/>
<name>A0ACC2TZC8_9FUNG</name>
<dbReference type="Proteomes" id="UP001165960">
    <property type="component" value="Unassembled WGS sequence"/>
</dbReference>
<reference evidence="1" key="1">
    <citation type="submission" date="2022-04" db="EMBL/GenBank/DDBJ databases">
        <title>Genome of the entomopathogenic fungus Entomophthora muscae.</title>
        <authorList>
            <person name="Elya C."/>
            <person name="Lovett B.R."/>
            <person name="Lee E."/>
            <person name="Macias A.M."/>
            <person name="Hajek A.E."/>
            <person name="De Bivort B.L."/>
            <person name="Kasson M.T."/>
            <person name="De Fine Licht H.H."/>
            <person name="Stajich J.E."/>
        </authorList>
    </citation>
    <scope>NUCLEOTIDE SEQUENCE</scope>
    <source>
        <strain evidence="1">Berkeley</strain>
    </source>
</reference>